<name>A0AAU8JAA4_9CYAN</name>
<reference evidence="1" key="1">
    <citation type="submission" date="2024-07" db="EMBL/GenBank/DDBJ databases">
        <authorList>
            <person name="Kim Y.J."/>
            <person name="Jeong J.Y."/>
        </authorList>
    </citation>
    <scope>NUCLEOTIDE SEQUENCE</scope>
    <source>
        <strain evidence="1">GIHE-MW2</strain>
    </source>
</reference>
<organism evidence="1">
    <name type="scientific">Planktothricoides raciborskii GIHE-MW2</name>
    <dbReference type="NCBI Taxonomy" id="2792601"/>
    <lineage>
        <taxon>Bacteria</taxon>
        <taxon>Bacillati</taxon>
        <taxon>Cyanobacteriota</taxon>
        <taxon>Cyanophyceae</taxon>
        <taxon>Oscillatoriophycideae</taxon>
        <taxon>Oscillatoriales</taxon>
        <taxon>Oscillatoriaceae</taxon>
        <taxon>Planktothricoides</taxon>
    </lineage>
</organism>
<accession>A0AAU8JAA4</accession>
<dbReference type="RefSeq" id="WP_054468066.1">
    <property type="nucleotide sequence ID" value="NZ_CP159837.1"/>
</dbReference>
<proteinExistence type="predicted"/>
<dbReference type="EMBL" id="CP159837">
    <property type="protein sequence ID" value="XCM35704.1"/>
    <property type="molecule type" value="Genomic_DNA"/>
</dbReference>
<protein>
    <submittedName>
        <fullName evidence="1">Uncharacterized protein</fullName>
    </submittedName>
</protein>
<gene>
    <name evidence="1" type="ORF">ABWT76_004402</name>
</gene>
<evidence type="ECO:0000313" key="1">
    <source>
        <dbReference type="EMBL" id="XCM35704.1"/>
    </source>
</evidence>
<sequence>MGKPQDPTGFGIQEIALEAIAYKEFWRSRHPSLPVKIKAHLWVSDGGVDLGGGADLSVYAIAPND</sequence>
<dbReference type="AlphaFoldDB" id="A0AAU8JAA4"/>